<dbReference type="KEGG" id="ahb:bsdtb5_13060"/>
<dbReference type="SUPFAM" id="SSF52540">
    <property type="entry name" value="P-loop containing nucleoside triphosphate hydrolases"/>
    <property type="match status" value="1"/>
</dbReference>
<evidence type="ECO:0000256" key="5">
    <source>
        <dbReference type="ARBA" id="ARBA00022840"/>
    </source>
</evidence>
<evidence type="ECO:0000256" key="4">
    <source>
        <dbReference type="ARBA" id="ARBA00022801"/>
    </source>
</evidence>
<dbReference type="Proteomes" id="UP000595897">
    <property type="component" value="Chromosome"/>
</dbReference>
<dbReference type="GO" id="GO:0140664">
    <property type="term" value="F:ATP-dependent DNA damage sensor activity"/>
    <property type="evidence" value="ECO:0007669"/>
    <property type="project" value="InterPro"/>
</dbReference>
<dbReference type="NCBIfam" id="TIGR01069">
    <property type="entry name" value="mutS2"/>
    <property type="match status" value="1"/>
</dbReference>
<dbReference type="GO" id="GO:0004519">
    <property type="term" value="F:endonuclease activity"/>
    <property type="evidence" value="ECO:0007669"/>
    <property type="project" value="UniProtKB-KW"/>
</dbReference>
<name>A0A7R7EJK2_9FIRM</name>
<dbReference type="SMART" id="SM00534">
    <property type="entry name" value="MUTSac"/>
    <property type="match status" value="1"/>
</dbReference>
<dbReference type="RefSeq" id="WP_271715262.1">
    <property type="nucleotide sequence ID" value="NZ_AP024169.1"/>
</dbReference>
<dbReference type="Pfam" id="PF00488">
    <property type="entry name" value="MutS_V"/>
    <property type="match status" value="1"/>
</dbReference>
<keyword evidence="7" id="KW-0238">DNA-binding</keyword>
<dbReference type="InterPro" id="IPR007696">
    <property type="entry name" value="DNA_mismatch_repair_MutS_core"/>
</dbReference>
<keyword evidence="11" id="KW-1185">Reference proteome</keyword>
<dbReference type="Gene3D" id="3.40.50.300">
    <property type="entry name" value="P-loop containing nucleotide triphosphate hydrolases"/>
    <property type="match status" value="1"/>
</dbReference>
<dbReference type="SUPFAM" id="SSF48334">
    <property type="entry name" value="DNA repair protein MutS, domain III"/>
    <property type="match status" value="1"/>
</dbReference>
<keyword evidence="1" id="KW-0540">Nuclease</keyword>
<dbReference type="InterPro" id="IPR045076">
    <property type="entry name" value="MutS"/>
</dbReference>
<evidence type="ECO:0000259" key="8">
    <source>
        <dbReference type="SMART" id="SM00533"/>
    </source>
</evidence>
<feature type="domain" description="DNA mismatch repair protein MutS core" evidence="8">
    <location>
        <begin position="8"/>
        <end position="308"/>
    </location>
</feature>
<dbReference type="InterPro" id="IPR027417">
    <property type="entry name" value="P-loop_NTPase"/>
</dbReference>
<evidence type="ECO:0000313" key="10">
    <source>
        <dbReference type="EMBL" id="BCN30011.1"/>
    </source>
</evidence>
<evidence type="ECO:0000256" key="7">
    <source>
        <dbReference type="ARBA" id="ARBA00023125"/>
    </source>
</evidence>
<dbReference type="PIRSF" id="PIRSF005814">
    <property type="entry name" value="MutS_YshD"/>
    <property type="match status" value="1"/>
</dbReference>
<keyword evidence="2" id="KW-0699">rRNA-binding</keyword>
<dbReference type="GO" id="GO:0005524">
    <property type="term" value="F:ATP binding"/>
    <property type="evidence" value="ECO:0007669"/>
    <property type="project" value="UniProtKB-KW"/>
</dbReference>
<gene>
    <name evidence="10" type="primary">muts</name>
    <name evidence="10" type="ORF">bsdtb5_13060</name>
</gene>
<keyword evidence="10" id="KW-0255">Endonuclease</keyword>
<dbReference type="InterPro" id="IPR000432">
    <property type="entry name" value="DNA_mismatch_repair_MutS_C"/>
</dbReference>
<protein>
    <submittedName>
        <fullName evidence="10">Endonuclease MutS2</fullName>
    </submittedName>
</protein>
<keyword evidence="3" id="KW-0547">Nucleotide-binding</keyword>
<dbReference type="SMART" id="SM00533">
    <property type="entry name" value="MUTSd"/>
    <property type="match status" value="1"/>
</dbReference>
<dbReference type="InterPro" id="IPR036187">
    <property type="entry name" value="DNA_mismatch_repair_MutS_sf"/>
</dbReference>
<dbReference type="FunFam" id="3.40.50.300:FF:000830">
    <property type="entry name" value="Endonuclease MutS2"/>
    <property type="match status" value="1"/>
</dbReference>
<evidence type="ECO:0000256" key="6">
    <source>
        <dbReference type="ARBA" id="ARBA00022884"/>
    </source>
</evidence>
<accession>A0A7R7EJK2</accession>
<dbReference type="GO" id="GO:0030983">
    <property type="term" value="F:mismatched DNA binding"/>
    <property type="evidence" value="ECO:0007669"/>
    <property type="project" value="InterPro"/>
</dbReference>
<sequence>MNYMNDMLEFNEIIQKLKEYTRTGKARDRFEQLAPIRDERELNERLRDTSEAKILLEKVGNPPISSVEDIFKITENAKRGDLLSIDELEKIELFAVACMRFKKYLKRSEDYGLNLSGYGNGMYDLDFLKEEISKCIRNKRVDDYASKELKEIRKKLEQISSNIRLKLENLLKSKKECFSDSFISNRNGHFTLPVKKEHKLTISGSVIDMSSSGATYFIEPTAVAKLKEEYENKQIEESNEERKILYILSSFVGDLAEEISLNLEYIEELDYIFAKGKLSMDMNGVAPTINTNQYIELVNGRHPLLKRENCVPLNIKLGNLVQGIVITGPNTGGKTVALKTVGLLSVMANCGLHVPCESASICMNSNVLCDIGDNQSISENLSTFSAHIKNIIEIIKRIDKDSLVFMDELGSGTDPSEGMGIAIAILEELRKSGCLFIVTTHYPEVKEYAEKTDGIMNARMAFDKESLRPLYRLEVGVSGESCALYIAKQLGMPRNMLLRAYEETYQSKEVGRAHRTPTNHIEKEILEDGIELEKEASKDSEIKIVKYEEKKPVNSRASRFEVGDSVVVYPQKKVGIVFEKADSKGYIGVQIQKKKEYVIHKRVQLKASAKDLYPEDYNMSIIFDSVETRKTRRVMEKRHEEGREIHYDAVKKKGIR</sequence>
<dbReference type="AlphaFoldDB" id="A0A7R7EJK2"/>
<dbReference type="GO" id="GO:0006298">
    <property type="term" value="P:mismatch repair"/>
    <property type="evidence" value="ECO:0007669"/>
    <property type="project" value="InterPro"/>
</dbReference>
<evidence type="ECO:0000313" key="11">
    <source>
        <dbReference type="Proteomes" id="UP000595897"/>
    </source>
</evidence>
<evidence type="ECO:0000256" key="1">
    <source>
        <dbReference type="ARBA" id="ARBA00022722"/>
    </source>
</evidence>
<evidence type="ECO:0000256" key="3">
    <source>
        <dbReference type="ARBA" id="ARBA00022741"/>
    </source>
</evidence>
<reference evidence="10" key="1">
    <citation type="submission" date="2020-11" db="EMBL/GenBank/DDBJ databases">
        <title>Draft genome sequencing of a Lachnospiraceae strain isolated from anoxic soil subjected to BSD treatment.</title>
        <authorList>
            <person name="Uek A."/>
            <person name="Tonouchi A."/>
        </authorList>
    </citation>
    <scope>NUCLEOTIDE SEQUENCE [LARGE SCALE GENOMIC DNA]</scope>
    <source>
        <strain evidence="10">TB5</strain>
    </source>
</reference>
<feature type="domain" description="DNA mismatch repair proteins mutS family" evidence="9">
    <location>
        <begin position="321"/>
        <end position="505"/>
    </location>
</feature>
<keyword evidence="4" id="KW-0378">Hydrolase</keyword>
<proteinExistence type="predicted"/>
<keyword evidence="5" id="KW-0067">ATP-binding</keyword>
<dbReference type="GO" id="GO:0019843">
    <property type="term" value="F:rRNA binding"/>
    <property type="evidence" value="ECO:0007669"/>
    <property type="project" value="UniProtKB-KW"/>
</dbReference>
<dbReference type="GO" id="GO:0045910">
    <property type="term" value="P:negative regulation of DNA recombination"/>
    <property type="evidence" value="ECO:0007669"/>
    <property type="project" value="InterPro"/>
</dbReference>
<dbReference type="PANTHER" id="PTHR48466">
    <property type="entry name" value="OS10G0509000 PROTEIN-RELATED"/>
    <property type="match status" value="1"/>
</dbReference>
<dbReference type="GO" id="GO:0016887">
    <property type="term" value="F:ATP hydrolysis activity"/>
    <property type="evidence" value="ECO:0007669"/>
    <property type="project" value="InterPro"/>
</dbReference>
<evidence type="ECO:0000256" key="2">
    <source>
        <dbReference type="ARBA" id="ARBA00022730"/>
    </source>
</evidence>
<evidence type="ECO:0000259" key="9">
    <source>
        <dbReference type="SMART" id="SM00534"/>
    </source>
</evidence>
<organism evidence="10 11">
    <name type="scientific">Anaeromicropila herbilytica</name>
    <dbReference type="NCBI Taxonomy" id="2785025"/>
    <lineage>
        <taxon>Bacteria</taxon>
        <taxon>Bacillati</taxon>
        <taxon>Bacillota</taxon>
        <taxon>Clostridia</taxon>
        <taxon>Lachnospirales</taxon>
        <taxon>Lachnospiraceae</taxon>
        <taxon>Anaeromicropila</taxon>
    </lineage>
</organism>
<dbReference type="InterPro" id="IPR005747">
    <property type="entry name" value="MutS2"/>
</dbReference>
<dbReference type="EMBL" id="AP024169">
    <property type="protein sequence ID" value="BCN30011.1"/>
    <property type="molecule type" value="Genomic_DNA"/>
</dbReference>
<keyword evidence="6" id="KW-0694">RNA-binding</keyword>
<dbReference type="PANTHER" id="PTHR48466:SF2">
    <property type="entry name" value="OS10G0509000 PROTEIN"/>
    <property type="match status" value="1"/>
</dbReference>